<sequence>MKDKKKKDRYSKVAWFVAGSAFTVAGFIFIPPLIQKYGNKAYKKSLKNDEIDFNEMGPEIVPFNEETKEKE</sequence>
<proteinExistence type="predicted"/>
<evidence type="ECO:0000256" key="1">
    <source>
        <dbReference type="SAM" id="Phobius"/>
    </source>
</evidence>
<reference evidence="2 3" key="1">
    <citation type="submission" date="2024-03" db="EMBL/GenBank/DDBJ databases">
        <title>Human intestinal bacterial collection.</title>
        <authorList>
            <person name="Pauvert C."/>
            <person name="Hitch T.C.A."/>
            <person name="Clavel T."/>
        </authorList>
    </citation>
    <scope>NUCLEOTIDE SEQUENCE [LARGE SCALE GENOMIC DNA]</scope>
    <source>
        <strain evidence="2 3">CLA-AP-H18</strain>
    </source>
</reference>
<evidence type="ECO:0000313" key="2">
    <source>
        <dbReference type="EMBL" id="MEQ2564897.1"/>
    </source>
</evidence>
<keyword evidence="3" id="KW-1185">Reference proteome</keyword>
<evidence type="ECO:0000313" key="3">
    <source>
        <dbReference type="Proteomes" id="UP001478133"/>
    </source>
</evidence>
<comment type="caution">
    <text evidence="2">The sequence shown here is derived from an EMBL/GenBank/DDBJ whole genome shotgun (WGS) entry which is preliminary data.</text>
</comment>
<keyword evidence="1" id="KW-0812">Transmembrane</keyword>
<keyword evidence="1" id="KW-1133">Transmembrane helix</keyword>
<name>A0ABV1HRE0_9FIRM</name>
<gene>
    <name evidence="2" type="ORF">ABFO16_01445</name>
</gene>
<organism evidence="2 3">
    <name type="scientific">Ruminococcoides intestinihominis</name>
    <dbReference type="NCBI Taxonomy" id="3133161"/>
    <lineage>
        <taxon>Bacteria</taxon>
        <taxon>Bacillati</taxon>
        <taxon>Bacillota</taxon>
        <taxon>Clostridia</taxon>
        <taxon>Eubacteriales</taxon>
        <taxon>Oscillospiraceae</taxon>
        <taxon>Ruminococcoides</taxon>
    </lineage>
</organism>
<dbReference type="Proteomes" id="UP001478133">
    <property type="component" value="Unassembled WGS sequence"/>
</dbReference>
<accession>A0ABV1HRE0</accession>
<dbReference type="EMBL" id="JBBMFI010000002">
    <property type="protein sequence ID" value="MEQ2564897.1"/>
    <property type="molecule type" value="Genomic_DNA"/>
</dbReference>
<protein>
    <submittedName>
        <fullName evidence="2">Uncharacterized protein</fullName>
    </submittedName>
</protein>
<keyword evidence="1" id="KW-0472">Membrane</keyword>
<dbReference type="RefSeq" id="WP_211147228.1">
    <property type="nucleotide sequence ID" value="NZ_JBBMEY010000002.1"/>
</dbReference>
<feature type="transmembrane region" description="Helical" evidence="1">
    <location>
        <begin position="12"/>
        <end position="34"/>
    </location>
</feature>